<dbReference type="Proteomes" id="UP000034727">
    <property type="component" value="Unassembled WGS sequence"/>
</dbReference>
<dbReference type="InterPro" id="IPR036928">
    <property type="entry name" value="AS_sf"/>
</dbReference>
<dbReference type="PATRIC" id="fig|1618663.3.peg.559"/>
<dbReference type="PANTHER" id="PTHR11895">
    <property type="entry name" value="TRANSAMIDASE"/>
    <property type="match status" value="1"/>
</dbReference>
<evidence type="ECO:0000313" key="4">
    <source>
        <dbReference type="EMBL" id="KKU14390.1"/>
    </source>
</evidence>
<evidence type="ECO:0000259" key="3">
    <source>
        <dbReference type="Pfam" id="PF01425"/>
    </source>
</evidence>
<sequence length="170" mass="18852">MDISGLTIKSFHNALQRKEFSAREATDFYFKRISEDDSVRPFISTLEIQARERADAVDKMLADGDETGPLAGVPMAIKDNILIENTPVTAGSQILKNYFAGYNATVIEKLKKENCVFLGKTNLDEFAMGSSTENSSFHITKNPHDLKRVPGGSSSPHVLDSLRSLQAWTR</sequence>
<evidence type="ECO:0000313" key="5">
    <source>
        <dbReference type="Proteomes" id="UP000034727"/>
    </source>
</evidence>
<evidence type="ECO:0000256" key="1">
    <source>
        <dbReference type="ARBA" id="ARBA00009199"/>
    </source>
</evidence>
<reference evidence="4 5" key="1">
    <citation type="journal article" date="2015" name="Nature">
        <title>rRNA introns, odd ribosomes, and small enigmatic genomes across a large radiation of phyla.</title>
        <authorList>
            <person name="Brown C.T."/>
            <person name="Hug L.A."/>
            <person name="Thomas B.C."/>
            <person name="Sharon I."/>
            <person name="Castelle C.J."/>
            <person name="Singh A."/>
            <person name="Wilkins M.J."/>
            <person name="Williams K.H."/>
            <person name="Banfield J.F."/>
        </authorList>
    </citation>
    <scope>NUCLEOTIDE SEQUENCE [LARGE SCALE GENOMIC DNA]</scope>
</reference>
<comment type="similarity">
    <text evidence="1">Belongs to the amidase family.</text>
</comment>
<organism evidence="4 5">
    <name type="scientific">Candidatus Jorgensenbacteria bacterium GW2011_GWA2_45_9</name>
    <dbReference type="NCBI Taxonomy" id="1618663"/>
    <lineage>
        <taxon>Bacteria</taxon>
        <taxon>Candidatus Joergenseniibacteriota</taxon>
    </lineage>
</organism>
<proteinExistence type="inferred from homology"/>
<gene>
    <name evidence="4" type="ORF">UX22_C0026G0012</name>
</gene>
<name>A0A0G1R0E3_9BACT</name>
<dbReference type="SUPFAM" id="SSF75304">
    <property type="entry name" value="Amidase signature (AS) enzymes"/>
    <property type="match status" value="1"/>
</dbReference>
<evidence type="ECO:0000256" key="2">
    <source>
        <dbReference type="SAM" id="MobiDB-lite"/>
    </source>
</evidence>
<feature type="domain" description="Amidase" evidence="3">
    <location>
        <begin position="24"/>
        <end position="155"/>
    </location>
</feature>
<dbReference type="GO" id="GO:0016740">
    <property type="term" value="F:transferase activity"/>
    <property type="evidence" value="ECO:0007669"/>
    <property type="project" value="UniProtKB-KW"/>
</dbReference>
<protein>
    <submittedName>
        <fullName evidence="4">Glutamyl-tRNA(Gln) amidotransferase subunit A</fullName>
    </submittedName>
</protein>
<dbReference type="EMBL" id="LCLJ01000026">
    <property type="protein sequence ID" value="KKU14390.1"/>
    <property type="molecule type" value="Genomic_DNA"/>
</dbReference>
<dbReference type="InterPro" id="IPR023631">
    <property type="entry name" value="Amidase_dom"/>
</dbReference>
<dbReference type="InterPro" id="IPR000120">
    <property type="entry name" value="Amidase"/>
</dbReference>
<dbReference type="PANTHER" id="PTHR11895:SF7">
    <property type="entry name" value="GLUTAMYL-TRNA(GLN) AMIDOTRANSFERASE SUBUNIT A, MITOCHONDRIAL"/>
    <property type="match status" value="1"/>
</dbReference>
<feature type="region of interest" description="Disordered" evidence="2">
    <location>
        <begin position="137"/>
        <end position="158"/>
    </location>
</feature>
<dbReference type="AlphaFoldDB" id="A0A0G1R0E3"/>
<comment type="caution">
    <text evidence="4">The sequence shown here is derived from an EMBL/GenBank/DDBJ whole genome shotgun (WGS) entry which is preliminary data.</text>
</comment>
<dbReference type="Gene3D" id="3.90.1300.10">
    <property type="entry name" value="Amidase signature (AS) domain"/>
    <property type="match status" value="1"/>
</dbReference>
<accession>A0A0G1R0E3</accession>
<dbReference type="Pfam" id="PF01425">
    <property type="entry name" value="Amidase"/>
    <property type="match status" value="1"/>
</dbReference>
<keyword evidence="4" id="KW-0808">Transferase</keyword>